<gene>
    <name evidence="2" type="ORF">HUG12_08415</name>
</gene>
<dbReference type="Gene3D" id="3.10.180.10">
    <property type="entry name" value="2,3-Dihydroxybiphenyl 1,2-Dioxygenase, domain 1"/>
    <property type="match status" value="1"/>
</dbReference>
<evidence type="ECO:0000313" key="2">
    <source>
        <dbReference type="EMBL" id="QLG61750.1"/>
    </source>
</evidence>
<dbReference type="Pfam" id="PF00903">
    <property type="entry name" value="Glyoxalase"/>
    <property type="match status" value="1"/>
</dbReference>
<dbReference type="KEGG" id="halu:HUG12_08415"/>
<sequence>MDVLHAALWVDDVEAMDEFYTEGLGLEFSREFEGSDGVRNYFLTGESDTEIQFKHDEGVDRESGPSSGFDHVAIAVEDVEDRVDRLVDAFGSEVVRGPDLLADKGIEIAFVTDPEGYVVELIERLEE</sequence>
<dbReference type="GO" id="GO:0004462">
    <property type="term" value="F:lactoylglutathione lyase activity"/>
    <property type="evidence" value="ECO:0007669"/>
    <property type="project" value="TreeGrafter"/>
</dbReference>
<proteinExistence type="predicted"/>
<reference evidence="2 3" key="1">
    <citation type="submission" date="2020-06" db="EMBL/GenBank/DDBJ databases">
        <title>NJ-3-1, isolated from saline soil.</title>
        <authorList>
            <person name="Cui H.L."/>
            <person name="Shi X."/>
        </authorList>
    </citation>
    <scope>NUCLEOTIDE SEQUENCE [LARGE SCALE GENOMIC DNA]</scope>
    <source>
        <strain evidence="2 3">NJ-3-1</strain>
    </source>
</reference>
<dbReference type="SUPFAM" id="SSF54593">
    <property type="entry name" value="Glyoxalase/Bleomycin resistance protein/Dihydroxybiphenyl dioxygenase"/>
    <property type="match status" value="1"/>
</dbReference>
<dbReference type="GeneID" id="56037476"/>
<dbReference type="InterPro" id="IPR037523">
    <property type="entry name" value="VOC_core"/>
</dbReference>
<keyword evidence="3" id="KW-1185">Reference proteome</keyword>
<dbReference type="PANTHER" id="PTHR46036:SF5">
    <property type="entry name" value="LACTOYLGLUTATHIONE LYASE"/>
    <property type="match status" value="1"/>
</dbReference>
<evidence type="ECO:0000313" key="3">
    <source>
        <dbReference type="Proteomes" id="UP000509626"/>
    </source>
</evidence>
<dbReference type="InterPro" id="IPR029068">
    <property type="entry name" value="Glyas_Bleomycin-R_OHBP_Dase"/>
</dbReference>
<name>A0A7D5LAD6_9EURY</name>
<accession>A0A7D5LAD6</accession>
<dbReference type="EMBL" id="CP058579">
    <property type="protein sequence ID" value="QLG61750.1"/>
    <property type="molecule type" value="Genomic_DNA"/>
</dbReference>
<evidence type="ECO:0000259" key="1">
    <source>
        <dbReference type="PROSITE" id="PS51819"/>
    </source>
</evidence>
<dbReference type="RefSeq" id="WP_179268335.1">
    <property type="nucleotide sequence ID" value="NZ_CP058579.1"/>
</dbReference>
<protein>
    <submittedName>
        <fullName evidence="2">VOC family protein</fullName>
    </submittedName>
</protein>
<feature type="domain" description="VOC" evidence="1">
    <location>
        <begin position="2"/>
        <end position="124"/>
    </location>
</feature>
<dbReference type="InterPro" id="IPR004360">
    <property type="entry name" value="Glyas_Fos-R_dOase_dom"/>
</dbReference>
<organism evidence="2 3">
    <name type="scientific">Halorarum salinum</name>
    <dbReference type="NCBI Taxonomy" id="2743089"/>
    <lineage>
        <taxon>Archaea</taxon>
        <taxon>Methanobacteriati</taxon>
        <taxon>Methanobacteriota</taxon>
        <taxon>Stenosarchaea group</taxon>
        <taxon>Halobacteria</taxon>
        <taxon>Halobacteriales</taxon>
        <taxon>Haloferacaceae</taxon>
        <taxon>Halorarum</taxon>
    </lineage>
</organism>
<dbReference type="GO" id="GO:0005737">
    <property type="term" value="C:cytoplasm"/>
    <property type="evidence" value="ECO:0007669"/>
    <property type="project" value="TreeGrafter"/>
</dbReference>
<dbReference type="GO" id="GO:0019243">
    <property type="term" value="P:methylglyoxal catabolic process to D-lactate via S-lactoyl-glutathione"/>
    <property type="evidence" value="ECO:0007669"/>
    <property type="project" value="TreeGrafter"/>
</dbReference>
<dbReference type="PROSITE" id="PS51819">
    <property type="entry name" value="VOC"/>
    <property type="match status" value="1"/>
</dbReference>
<dbReference type="AlphaFoldDB" id="A0A7D5LAD6"/>
<dbReference type="PANTHER" id="PTHR46036">
    <property type="entry name" value="LACTOYLGLUTATHIONE LYASE"/>
    <property type="match status" value="1"/>
</dbReference>
<dbReference type="Proteomes" id="UP000509626">
    <property type="component" value="Chromosome"/>
</dbReference>
<dbReference type="OrthoDB" id="358887at2157"/>